<dbReference type="InterPro" id="IPR013087">
    <property type="entry name" value="Znf_C2H2_type"/>
</dbReference>
<reference evidence="3" key="1">
    <citation type="submission" date="2022-01" db="EMBL/GenBank/DDBJ databases">
        <title>Genome Sequence Resource for Two Populations of Ditylenchus destructor, the Migratory Endoparasitic Phytonematode.</title>
        <authorList>
            <person name="Zhang H."/>
            <person name="Lin R."/>
            <person name="Xie B."/>
        </authorList>
    </citation>
    <scope>NUCLEOTIDE SEQUENCE</scope>
    <source>
        <strain evidence="3">BazhouSP</strain>
    </source>
</reference>
<feature type="region of interest" description="Disordered" evidence="1">
    <location>
        <begin position="455"/>
        <end position="501"/>
    </location>
</feature>
<comment type="caution">
    <text evidence="3">The sequence shown here is derived from an EMBL/GenBank/DDBJ whole genome shotgun (WGS) entry which is preliminary data.</text>
</comment>
<feature type="domain" description="C2H2-type" evidence="2">
    <location>
        <begin position="48"/>
        <end position="72"/>
    </location>
</feature>
<dbReference type="SMART" id="SM00355">
    <property type="entry name" value="ZnF_C2H2"/>
    <property type="match status" value="2"/>
</dbReference>
<name>A0AAD4R390_9BILA</name>
<dbReference type="Proteomes" id="UP001201812">
    <property type="component" value="Unassembled WGS sequence"/>
</dbReference>
<feature type="compositionally biased region" description="Polar residues" evidence="1">
    <location>
        <begin position="478"/>
        <end position="495"/>
    </location>
</feature>
<gene>
    <name evidence="3" type="ORF">DdX_13004</name>
</gene>
<feature type="compositionally biased region" description="Polar residues" evidence="1">
    <location>
        <begin position="207"/>
        <end position="219"/>
    </location>
</feature>
<sequence>MDQSLDQTKIECGPIKCIKCVFSNDVYDSWDDLEAHLIGEHFKQILIFSCNMCKHAKFPTEATLYQHYDAIHKKRKGIQVNYMLNREIVEERNRARDCLKSCMILNLKLEAAKASQATVFEEAGTQTKENQQKESSIPPAPEYIDREINEARDVPEDQNELLEEEEPEIQIYSHDQIGENEPGDQDEANVQEEIKIICDPGAEIQPETDQNKSGNQNDSGAEIQEEIDQNKSGNQNETMAEIDQNKSGDRNDSGAEIQEEIGQNKSGNLNDSGANRKSTPPQSRYTSKAKQRNVNSSGFSEETTPIRPKRDSENNATLSEENSIREQSVSGIVFEQENMNLDDAYIDNASTHSSKLDTSKESSNLETSTESKDTESDTGEPSIVFREVIQLKSGGQRLVCSKGYAYRRQSAVKSMPNIEAWICQSQDVPGLPYCSARVWVEKGSMNGIVKKKHRKHIKPDISKMSIKSRESPRALQDRINSPTISTPQTPVSNSVGPDVLE</sequence>
<keyword evidence="4" id="KW-1185">Reference proteome</keyword>
<feature type="region of interest" description="Disordered" evidence="1">
    <location>
        <begin position="351"/>
        <end position="381"/>
    </location>
</feature>
<proteinExistence type="predicted"/>
<dbReference type="AlphaFoldDB" id="A0AAD4R390"/>
<organism evidence="3 4">
    <name type="scientific">Ditylenchus destructor</name>
    <dbReference type="NCBI Taxonomy" id="166010"/>
    <lineage>
        <taxon>Eukaryota</taxon>
        <taxon>Metazoa</taxon>
        <taxon>Ecdysozoa</taxon>
        <taxon>Nematoda</taxon>
        <taxon>Chromadorea</taxon>
        <taxon>Rhabditida</taxon>
        <taxon>Tylenchina</taxon>
        <taxon>Tylenchomorpha</taxon>
        <taxon>Sphaerularioidea</taxon>
        <taxon>Anguinidae</taxon>
        <taxon>Anguininae</taxon>
        <taxon>Ditylenchus</taxon>
    </lineage>
</organism>
<evidence type="ECO:0000259" key="2">
    <source>
        <dbReference type="SMART" id="SM00355"/>
    </source>
</evidence>
<evidence type="ECO:0000313" key="3">
    <source>
        <dbReference type="EMBL" id="KAI1706543.1"/>
    </source>
</evidence>
<protein>
    <recommendedName>
        <fullName evidence="2">C2H2-type domain-containing protein</fullName>
    </recommendedName>
</protein>
<feature type="region of interest" description="Disordered" evidence="1">
    <location>
        <begin position="201"/>
        <end position="331"/>
    </location>
</feature>
<feature type="compositionally biased region" description="Basic and acidic residues" evidence="1">
    <location>
        <begin position="467"/>
        <end position="476"/>
    </location>
</feature>
<feature type="compositionally biased region" description="Polar residues" evidence="1">
    <location>
        <begin position="261"/>
        <end position="303"/>
    </location>
</feature>
<feature type="domain" description="C2H2-type" evidence="2">
    <location>
        <begin position="15"/>
        <end position="41"/>
    </location>
</feature>
<accession>A0AAD4R390</accession>
<feature type="compositionally biased region" description="Polar residues" evidence="1">
    <location>
        <begin position="124"/>
        <end position="135"/>
    </location>
</feature>
<evidence type="ECO:0000313" key="4">
    <source>
        <dbReference type="Proteomes" id="UP001201812"/>
    </source>
</evidence>
<feature type="compositionally biased region" description="Basic and acidic residues" evidence="1">
    <location>
        <begin position="243"/>
        <end position="253"/>
    </location>
</feature>
<dbReference type="EMBL" id="JAKKPZ010000047">
    <property type="protein sequence ID" value="KAI1706543.1"/>
    <property type="molecule type" value="Genomic_DNA"/>
</dbReference>
<feature type="compositionally biased region" description="Polar residues" evidence="1">
    <location>
        <begin position="314"/>
        <end position="330"/>
    </location>
</feature>
<feature type="region of interest" description="Disordered" evidence="1">
    <location>
        <begin position="123"/>
        <end position="146"/>
    </location>
</feature>
<evidence type="ECO:0000256" key="1">
    <source>
        <dbReference type="SAM" id="MobiDB-lite"/>
    </source>
</evidence>